<dbReference type="KEGG" id="pth:PTH_2875"/>
<dbReference type="Proteomes" id="UP000006556">
    <property type="component" value="Chromosome"/>
</dbReference>
<proteinExistence type="predicted"/>
<evidence type="ECO:0000313" key="2">
    <source>
        <dbReference type="Proteomes" id="UP000006556"/>
    </source>
</evidence>
<protein>
    <submittedName>
        <fullName evidence="1">Uncharacterized protein</fullName>
    </submittedName>
</protein>
<evidence type="ECO:0000313" key="1">
    <source>
        <dbReference type="EMBL" id="BAF61056.1"/>
    </source>
</evidence>
<keyword evidence="2" id="KW-1185">Reference proteome</keyword>
<dbReference type="EMBL" id="AP009389">
    <property type="protein sequence ID" value="BAF61056.1"/>
    <property type="molecule type" value="Genomic_DNA"/>
</dbReference>
<dbReference type="HOGENOM" id="CLU_769141_0_0_9"/>
<organism evidence="1 2">
    <name type="scientific">Pelotomaculum thermopropionicum (strain DSM 13744 / JCM 10971 / SI)</name>
    <dbReference type="NCBI Taxonomy" id="370438"/>
    <lineage>
        <taxon>Bacteria</taxon>
        <taxon>Bacillati</taxon>
        <taxon>Bacillota</taxon>
        <taxon>Clostridia</taxon>
        <taxon>Eubacteriales</taxon>
        <taxon>Desulfotomaculaceae</taxon>
        <taxon>Pelotomaculum</taxon>
    </lineage>
</organism>
<name>A5CY66_PELTS</name>
<accession>A5CY66</accession>
<dbReference type="STRING" id="370438.PTH_2875"/>
<sequence length="360" mass="40929">MPVNFCVDTITALLQGSLPPPKRGIRQEGFGGWWYSLVEVGGSTPPPGRKAGGQPARLWRLEWWGGQPPPKPGLTAEQIRELLSLPPWVYTHSFSKTNPDSQAPELPRDGSYLCLYVAPHKGILHWWYSQVTVTVQGKHRSQGDLPLVYTTKETDRDSLMASVGVMLWQQVEVDLVWKQDFEKWLWRWVAGLIGEEGAGYVTDRLLRQYYPVIYSPEVYVKRCAKGRRYLSKQKRPQEGTNGLVETFSPAEKAAAVLGISKQALYYRLRRSGYYSETASRQVEGTVTVKRAVRHYDIDEKTVAAVGEEIKQSQIHRGLVKAVVDKRGVGVRAAQRWVQRRIKAGKTPKEILDEIYRHRCN</sequence>
<reference evidence="2" key="1">
    <citation type="journal article" date="2008" name="Genome Res.">
        <title>The genome of Pelotomaculum thermopropionicum reveals niche-associated evolution in anaerobic microbiota.</title>
        <authorList>
            <person name="Kosaka T."/>
            <person name="Kato S."/>
            <person name="Shimoyama T."/>
            <person name="Ishii S."/>
            <person name="Abe T."/>
            <person name="Watanabe K."/>
        </authorList>
    </citation>
    <scope>NUCLEOTIDE SEQUENCE [LARGE SCALE GENOMIC DNA]</scope>
    <source>
        <strain evidence="2">DSM 13744 / JCM 10971 / SI</strain>
    </source>
</reference>
<gene>
    <name evidence="1" type="ordered locus">PTH_2875</name>
</gene>
<dbReference type="AlphaFoldDB" id="A5CY66"/>